<dbReference type="InterPro" id="IPR023577">
    <property type="entry name" value="CYTH_domain"/>
</dbReference>
<dbReference type="InterPro" id="IPR009195">
    <property type="entry name" value="Uncharacterised_YjbK"/>
</dbReference>
<dbReference type="OrthoDB" id="384378at2"/>
<dbReference type="InterPro" id="IPR033469">
    <property type="entry name" value="CYTH-like_dom_sf"/>
</dbReference>
<dbReference type="CDD" id="cd07762">
    <property type="entry name" value="CYTH-like_Pase_1"/>
    <property type="match status" value="1"/>
</dbReference>
<dbReference type="RefSeq" id="WP_141601673.1">
    <property type="nucleotide sequence ID" value="NZ_JARMSB010000019.1"/>
</dbReference>
<protein>
    <submittedName>
        <fullName evidence="2">CYTH domain-containing protein</fullName>
    </submittedName>
</protein>
<dbReference type="Proteomes" id="UP000315753">
    <property type="component" value="Unassembled WGS sequence"/>
</dbReference>
<dbReference type="AlphaFoldDB" id="A0A540V3R4"/>
<evidence type="ECO:0000313" key="3">
    <source>
        <dbReference type="Proteomes" id="UP000315753"/>
    </source>
</evidence>
<reference evidence="2 3" key="1">
    <citation type="submission" date="2019-06" db="EMBL/GenBank/DDBJ databases">
        <title>Genome sequence of Ureibacillus terrenus.</title>
        <authorList>
            <person name="Maclea K.S."/>
            <person name="Simoes M."/>
        </authorList>
    </citation>
    <scope>NUCLEOTIDE SEQUENCE [LARGE SCALE GENOMIC DNA]</scope>
    <source>
        <strain evidence="2 3">ATCC BAA-384</strain>
    </source>
</reference>
<comment type="caution">
    <text evidence="2">The sequence shown here is derived from an EMBL/GenBank/DDBJ whole genome shotgun (WGS) entry which is preliminary data.</text>
</comment>
<evidence type="ECO:0000259" key="1">
    <source>
        <dbReference type="PROSITE" id="PS51707"/>
    </source>
</evidence>
<proteinExistence type="predicted"/>
<dbReference type="SMART" id="SM01118">
    <property type="entry name" value="CYTH"/>
    <property type="match status" value="1"/>
</dbReference>
<gene>
    <name evidence="2" type="ORF">FKZ59_05090</name>
</gene>
<dbReference type="Pfam" id="PF01928">
    <property type="entry name" value="CYTH"/>
    <property type="match status" value="1"/>
</dbReference>
<keyword evidence="3" id="KW-1185">Reference proteome</keyword>
<dbReference type="PROSITE" id="PS51707">
    <property type="entry name" value="CYTH"/>
    <property type="match status" value="1"/>
</dbReference>
<feature type="domain" description="CYTH" evidence="1">
    <location>
        <begin position="4"/>
        <end position="193"/>
    </location>
</feature>
<dbReference type="PIRSF" id="PIRSF012526">
    <property type="entry name" value="CYTH_UCP012526"/>
    <property type="match status" value="1"/>
</dbReference>
<evidence type="ECO:0000313" key="2">
    <source>
        <dbReference type="EMBL" id="TQE91358.1"/>
    </source>
</evidence>
<sequence length="201" mass="23631">MNQQYEIEFKNVLTKEQYEQLLKEFNIKPHQIVRQINHYLDTEEGHLKKLSSALRVREENGTIVCTLKEQTSEHIHLETTDQLTEQQRDEILSGQNFAAPSVKERLIQMQVPIEDLRPFGTLTTDRAEIPYKGGVLVFDHSFYLHCDDYEVEYETKDSKLGKEVFLSFLQERNINIQTADKKIARFMKALKGKGDLDWKRQ</sequence>
<accession>A0A540V3R4</accession>
<dbReference type="Gene3D" id="2.40.320.10">
    <property type="entry name" value="Hypothetical Protein Pfu-838710-001"/>
    <property type="match status" value="1"/>
</dbReference>
<organism evidence="2 3">
    <name type="scientific">Ureibacillus terrenus</name>
    <dbReference type="NCBI Taxonomy" id="118246"/>
    <lineage>
        <taxon>Bacteria</taxon>
        <taxon>Bacillati</taxon>
        <taxon>Bacillota</taxon>
        <taxon>Bacilli</taxon>
        <taxon>Bacillales</taxon>
        <taxon>Caryophanaceae</taxon>
        <taxon>Ureibacillus</taxon>
    </lineage>
</organism>
<dbReference type="EMBL" id="VIGD01000005">
    <property type="protein sequence ID" value="TQE91358.1"/>
    <property type="molecule type" value="Genomic_DNA"/>
</dbReference>
<dbReference type="SUPFAM" id="SSF55154">
    <property type="entry name" value="CYTH-like phosphatases"/>
    <property type="match status" value="1"/>
</dbReference>
<name>A0A540V3R4_9BACL</name>